<dbReference type="FunFam" id="3.30.200.20:FF:000003">
    <property type="entry name" value="Non-specific serine/threonine protein kinase"/>
    <property type="match status" value="1"/>
</dbReference>
<sequence>MVISNPFRSSKWRQRSTTAELNDTVIAAPVAPPSPPDSTIVKKNKPTPPFNSDSLLDGIGDYIFQSPLGGGKFSKVLLSYHYLTGLKVAIKMINKKEHKYRVMSRLVREIAIMEILDHQNIVKLYETYETADTLYIIMEYVPGYNLEEYLKSIDNSTIPEQQARDIIRQVVRAVDHCHSKWIVHRDLKTPNILLTPDHHVKIADFGLGNRFGLQRLRTVCGSLLYYSPEIMTQRSYVGPEVDSWCLGIMLYRMTAGLELFAHAKTQPELRKLVIGHRYQFPSRLSQELQETIKKFLAVDRFDRLSLKNFLSNDPWFNDFGNLPDVFEERVPNVLYHANEVTESYATSVRDDDNTKIQLCSQNSKKLHLQDLTEEKKRGCKVPKTVIYHITNASTYFTGTAPHSSQNPINLDAQKVAKAELHNSILVTLKQVRMQQVHNIAELGSPISHLFRKFKRTDQERQLRKTSSALNLSQLYQRVTKDHIAYFTMQCKIRTASSTTFVSGYSTSSTFVSSSTANTVDKKVPARKKLSNRLSMVFFSNTQPEFSMPCHHDEADPEQDKRNQSEMIRIIRMVCDILGITYYQTSCTQLVGLLALKNSKRPVPPPPPSSTQPPPPQSHSLFRSKIFNSNDRLSDLNRKHASLISNQSNYSASNTGWWSRQVHRLSAQFTFSNMDNSTQLFSASSHAISSSHDLLNLGRIEQEQQLLQQSENDEQEEDDSSSDGFSTFSIDISSIASSKFNDDGSPVQIVSLRYSKIKGSTKVFKLAKGWIQKLLSQNNEYKQNLMTRSEAEAYIKSVDLQQFETQENDVIRLQ</sequence>
<keyword evidence="11" id="KW-1185">Reference proteome</keyword>
<dbReference type="GO" id="GO:0005524">
    <property type="term" value="F:ATP binding"/>
    <property type="evidence" value="ECO:0007669"/>
    <property type="project" value="UniProtKB-UniRule"/>
</dbReference>
<dbReference type="PANTHER" id="PTHR24346">
    <property type="entry name" value="MAP/MICROTUBULE AFFINITY-REGULATING KINASE"/>
    <property type="match status" value="1"/>
</dbReference>
<keyword evidence="5" id="KW-0418">Kinase</keyword>
<evidence type="ECO:0000256" key="5">
    <source>
        <dbReference type="ARBA" id="ARBA00022777"/>
    </source>
</evidence>
<feature type="region of interest" description="Disordered" evidence="8">
    <location>
        <begin position="27"/>
        <end position="46"/>
    </location>
</feature>
<evidence type="ECO:0000313" key="10">
    <source>
        <dbReference type="EMBL" id="KAG2201346.1"/>
    </source>
</evidence>
<evidence type="ECO:0000256" key="3">
    <source>
        <dbReference type="ARBA" id="ARBA00022679"/>
    </source>
</evidence>
<evidence type="ECO:0000256" key="7">
    <source>
        <dbReference type="PROSITE-ProRule" id="PRU10141"/>
    </source>
</evidence>
<dbReference type="Pfam" id="PF00069">
    <property type="entry name" value="Pkinase"/>
    <property type="match status" value="1"/>
</dbReference>
<dbReference type="InterPro" id="IPR000719">
    <property type="entry name" value="Prot_kinase_dom"/>
</dbReference>
<evidence type="ECO:0000256" key="6">
    <source>
        <dbReference type="ARBA" id="ARBA00022840"/>
    </source>
</evidence>
<organism evidence="10 11">
    <name type="scientific">Mucor saturninus</name>
    <dbReference type="NCBI Taxonomy" id="64648"/>
    <lineage>
        <taxon>Eukaryota</taxon>
        <taxon>Fungi</taxon>
        <taxon>Fungi incertae sedis</taxon>
        <taxon>Mucoromycota</taxon>
        <taxon>Mucoromycotina</taxon>
        <taxon>Mucoromycetes</taxon>
        <taxon>Mucorales</taxon>
        <taxon>Mucorineae</taxon>
        <taxon>Mucoraceae</taxon>
        <taxon>Mucor</taxon>
    </lineage>
</organism>
<comment type="caution">
    <text evidence="10">The sequence shown here is derived from an EMBL/GenBank/DDBJ whole genome shotgun (WGS) entry which is preliminary data.</text>
</comment>
<reference evidence="10" key="1">
    <citation type="submission" date="2020-12" db="EMBL/GenBank/DDBJ databases">
        <title>Metabolic potential, ecology and presence of endohyphal bacteria is reflected in genomic diversity of Mucoromycotina.</title>
        <authorList>
            <person name="Muszewska A."/>
            <person name="Okrasinska A."/>
            <person name="Steczkiewicz K."/>
            <person name="Drgas O."/>
            <person name="Orlowska M."/>
            <person name="Perlinska-Lenart U."/>
            <person name="Aleksandrzak-Piekarczyk T."/>
            <person name="Szatraj K."/>
            <person name="Zielenkiewicz U."/>
            <person name="Pilsyk S."/>
            <person name="Malc E."/>
            <person name="Mieczkowski P."/>
            <person name="Kruszewska J.S."/>
            <person name="Biernat P."/>
            <person name="Pawlowska J."/>
        </authorList>
    </citation>
    <scope>NUCLEOTIDE SEQUENCE</scope>
    <source>
        <strain evidence="10">WA0000017839</strain>
    </source>
</reference>
<dbReference type="GO" id="GO:0004674">
    <property type="term" value="F:protein serine/threonine kinase activity"/>
    <property type="evidence" value="ECO:0007669"/>
    <property type="project" value="UniProtKB-KW"/>
</dbReference>
<accession>A0A8H7R1A6</accession>
<dbReference type="InterPro" id="IPR008271">
    <property type="entry name" value="Ser/Thr_kinase_AS"/>
</dbReference>
<evidence type="ECO:0000256" key="8">
    <source>
        <dbReference type="SAM" id="MobiDB-lite"/>
    </source>
</evidence>
<dbReference type="Gene3D" id="1.10.510.10">
    <property type="entry name" value="Transferase(Phosphotransferase) domain 1"/>
    <property type="match status" value="1"/>
</dbReference>
<keyword evidence="4 7" id="KW-0547">Nucleotide-binding</keyword>
<feature type="domain" description="Protein kinase" evidence="9">
    <location>
        <begin position="62"/>
        <end position="316"/>
    </location>
</feature>
<evidence type="ECO:0000256" key="4">
    <source>
        <dbReference type="ARBA" id="ARBA00022741"/>
    </source>
</evidence>
<dbReference type="SUPFAM" id="SSF56112">
    <property type="entry name" value="Protein kinase-like (PK-like)"/>
    <property type="match status" value="1"/>
</dbReference>
<keyword evidence="2" id="KW-0723">Serine/threonine-protein kinase</keyword>
<protein>
    <recommendedName>
        <fullName evidence="9">Protein kinase domain-containing protein</fullName>
    </recommendedName>
</protein>
<dbReference type="EMBL" id="JAEPRD010000072">
    <property type="protein sequence ID" value="KAG2201346.1"/>
    <property type="molecule type" value="Genomic_DNA"/>
</dbReference>
<dbReference type="FunFam" id="1.10.510.10:FF:000571">
    <property type="entry name" value="Maternal embryonic leucine zipper kinase"/>
    <property type="match status" value="1"/>
</dbReference>
<dbReference type="PROSITE" id="PS50011">
    <property type="entry name" value="PROTEIN_KINASE_DOM"/>
    <property type="match status" value="1"/>
</dbReference>
<dbReference type="PROSITE" id="PS00107">
    <property type="entry name" value="PROTEIN_KINASE_ATP"/>
    <property type="match status" value="1"/>
</dbReference>
<dbReference type="PROSITE" id="PS00108">
    <property type="entry name" value="PROTEIN_KINASE_ST"/>
    <property type="match status" value="1"/>
</dbReference>
<evidence type="ECO:0000256" key="1">
    <source>
        <dbReference type="ARBA" id="ARBA00010791"/>
    </source>
</evidence>
<keyword evidence="6 7" id="KW-0067">ATP-binding</keyword>
<dbReference type="AlphaFoldDB" id="A0A8H7R1A6"/>
<dbReference type="PANTHER" id="PTHR24346:SF82">
    <property type="entry name" value="KP78A-RELATED"/>
    <property type="match status" value="1"/>
</dbReference>
<name>A0A8H7R1A6_9FUNG</name>
<evidence type="ECO:0000256" key="2">
    <source>
        <dbReference type="ARBA" id="ARBA00022527"/>
    </source>
</evidence>
<gene>
    <name evidence="10" type="ORF">INT47_001434</name>
</gene>
<feature type="binding site" evidence="7">
    <location>
        <position position="91"/>
    </location>
    <ligand>
        <name>ATP</name>
        <dbReference type="ChEBI" id="CHEBI:30616"/>
    </ligand>
</feature>
<dbReference type="GO" id="GO:0035556">
    <property type="term" value="P:intracellular signal transduction"/>
    <property type="evidence" value="ECO:0007669"/>
    <property type="project" value="TreeGrafter"/>
</dbReference>
<proteinExistence type="inferred from homology"/>
<dbReference type="GO" id="GO:0005737">
    <property type="term" value="C:cytoplasm"/>
    <property type="evidence" value="ECO:0007669"/>
    <property type="project" value="TreeGrafter"/>
</dbReference>
<dbReference type="SMART" id="SM00220">
    <property type="entry name" value="S_TKc"/>
    <property type="match status" value="1"/>
</dbReference>
<keyword evidence="3" id="KW-0808">Transferase</keyword>
<dbReference type="OrthoDB" id="193931at2759"/>
<dbReference type="InterPro" id="IPR017441">
    <property type="entry name" value="Protein_kinase_ATP_BS"/>
</dbReference>
<dbReference type="Proteomes" id="UP000603453">
    <property type="component" value="Unassembled WGS sequence"/>
</dbReference>
<comment type="similarity">
    <text evidence="1">Belongs to the protein kinase superfamily. CAMK Ser/Thr protein kinase family. NIM1 subfamily.</text>
</comment>
<evidence type="ECO:0000259" key="9">
    <source>
        <dbReference type="PROSITE" id="PS50011"/>
    </source>
</evidence>
<evidence type="ECO:0000313" key="11">
    <source>
        <dbReference type="Proteomes" id="UP000603453"/>
    </source>
</evidence>
<dbReference type="InterPro" id="IPR011009">
    <property type="entry name" value="Kinase-like_dom_sf"/>
</dbReference>